<evidence type="ECO:0000313" key="2">
    <source>
        <dbReference type="EMBL" id="KAF1997500.1"/>
    </source>
</evidence>
<keyword evidence="3" id="KW-1185">Reference proteome</keyword>
<evidence type="ECO:0000256" key="1">
    <source>
        <dbReference type="SAM" id="MobiDB-lite"/>
    </source>
</evidence>
<sequence length="92" mass="10192">MQISAEARRGLEGEKRVCDGEEEEGRDKGNKKAGWATGWEEVARAPERDRDPNINTTRQPEAFSFLAEGSFVWGTLNVKGAWGISPASHFIT</sequence>
<accession>A0A6A5W6G9</accession>
<gene>
    <name evidence="2" type="ORF">P154DRAFT_524822</name>
</gene>
<feature type="compositionally biased region" description="Basic and acidic residues" evidence="1">
    <location>
        <begin position="1"/>
        <end position="30"/>
    </location>
</feature>
<feature type="region of interest" description="Disordered" evidence="1">
    <location>
        <begin position="1"/>
        <end position="57"/>
    </location>
</feature>
<organism evidence="2 3">
    <name type="scientific">Amniculicola lignicola CBS 123094</name>
    <dbReference type="NCBI Taxonomy" id="1392246"/>
    <lineage>
        <taxon>Eukaryota</taxon>
        <taxon>Fungi</taxon>
        <taxon>Dikarya</taxon>
        <taxon>Ascomycota</taxon>
        <taxon>Pezizomycotina</taxon>
        <taxon>Dothideomycetes</taxon>
        <taxon>Pleosporomycetidae</taxon>
        <taxon>Pleosporales</taxon>
        <taxon>Amniculicolaceae</taxon>
        <taxon>Amniculicola</taxon>
    </lineage>
</organism>
<evidence type="ECO:0000313" key="3">
    <source>
        <dbReference type="Proteomes" id="UP000799779"/>
    </source>
</evidence>
<reference evidence="2" key="1">
    <citation type="journal article" date="2020" name="Stud. Mycol.">
        <title>101 Dothideomycetes genomes: a test case for predicting lifestyles and emergence of pathogens.</title>
        <authorList>
            <person name="Haridas S."/>
            <person name="Albert R."/>
            <person name="Binder M."/>
            <person name="Bloem J."/>
            <person name="Labutti K."/>
            <person name="Salamov A."/>
            <person name="Andreopoulos B."/>
            <person name="Baker S."/>
            <person name="Barry K."/>
            <person name="Bills G."/>
            <person name="Bluhm B."/>
            <person name="Cannon C."/>
            <person name="Castanera R."/>
            <person name="Culley D."/>
            <person name="Daum C."/>
            <person name="Ezra D."/>
            <person name="Gonzalez J."/>
            <person name="Henrissat B."/>
            <person name="Kuo A."/>
            <person name="Liang C."/>
            <person name="Lipzen A."/>
            <person name="Lutzoni F."/>
            <person name="Magnuson J."/>
            <person name="Mondo S."/>
            <person name="Nolan M."/>
            <person name="Ohm R."/>
            <person name="Pangilinan J."/>
            <person name="Park H.-J."/>
            <person name="Ramirez L."/>
            <person name="Alfaro M."/>
            <person name="Sun H."/>
            <person name="Tritt A."/>
            <person name="Yoshinaga Y."/>
            <person name="Zwiers L.-H."/>
            <person name="Turgeon B."/>
            <person name="Goodwin S."/>
            <person name="Spatafora J."/>
            <person name="Crous P."/>
            <person name="Grigoriev I."/>
        </authorList>
    </citation>
    <scope>NUCLEOTIDE SEQUENCE</scope>
    <source>
        <strain evidence="2">CBS 123094</strain>
    </source>
</reference>
<feature type="compositionally biased region" description="Basic and acidic residues" evidence="1">
    <location>
        <begin position="41"/>
        <end position="52"/>
    </location>
</feature>
<protein>
    <submittedName>
        <fullName evidence="2">Uncharacterized protein</fullName>
    </submittedName>
</protein>
<dbReference type="Proteomes" id="UP000799779">
    <property type="component" value="Unassembled WGS sequence"/>
</dbReference>
<dbReference type="AlphaFoldDB" id="A0A6A5W6G9"/>
<name>A0A6A5W6G9_9PLEO</name>
<proteinExistence type="predicted"/>
<dbReference type="EMBL" id="ML977613">
    <property type="protein sequence ID" value="KAF1997500.1"/>
    <property type="molecule type" value="Genomic_DNA"/>
</dbReference>